<keyword evidence="4" id="KW-0378">Hydrolase</keyword>
<reference evidence="8 9" key="1">
    <citation type="submission" date="2024-06" db="EMBL/GenBank/DDBJ databases">
        <title>The Natural Products Discovery Center: Release of the First 8490 Sequenced Strains for Exploring Actinobacteria Biosynthetic Diversity.</title>
        <authorList>
            <person name="Kalkreuter E."/>
            <person name="Kautsar S.A."/>
            <person name="Yang D."/>
            <person name="Bader C.D."/>
            <person name="Teijaro C.N."/>
            <person name="Fluegel L."/>
            <person name="Davis C.M."/>
            <person name="Simpson J.R."/>
            <person name="Lauterbach L."/>
            <person name="Steele A.D."/>
            <person name="Gui C."/>
            <person name="Meng S."/>
            <person name="Li G."/>
            <person name="Viehrig K."/>
            <person name="Ye F."/>
            <person name="Su P."/>
            <person name="Kiefer A.F."/>
            <person name="Nichols A."/>
            <person name="Cepeda A.J."/>
            <person name="Yan W."/>
            <person name="Fan B."/>
            <person name="Jiang Y."/>
            <person name="Adhikari A."/>
            <person name="Zheng C.-J."/>
            <person name="Schuster L."/>
            <person name="Cowan T.M."/>
            <person name="Smanski M.J."/>
            <person name="Chevrette M.G."/>
            <person name="De Carvalho L.P.S."/>
            <person name="Shen B."/>
        </authorList>
    </citation>
    <scope>NUCLEOTIDE SEQUENCE [LARGE SCALE GENOMIC DNA]</scope>
    <source>
        <strain evidence="8 9">NPDC006434</strain>
    </source>
</reference>
<comment type="caution">
    <text evidence="8">The sequence shown here is derived from an EMBL/GenBank/DDBJ whole genome shotgun (WGS) entry which is preliminary data.</text>
</comment>
<dbReference type="Proteomes" id="UP001550210">
    <property type="component" value="Unassembled WGS sequence"/>
</dbReference>
<evidence type="ECO:0000256" key="2">
    <source>
        <dbReference type="ARBA" id="ARBA00022759"/>
    </source>
</evidence>
<dbReference type="CDD" id="cd00221">
    <property type="entry name" value="Vsr"/>
    <property type="match status" value="1"/>
</dbReference>
<keyword evidence="5" id="KW-0234">DNA repair</keyword>
<accession>A0ABV2V8N0</accession>
<feature type="compositionally biased region" description="Basic and acidic residues" evidence="7">
    <location>
        <begin position="32"/>
        <end position="46"/>
    </location>
</feature>
<evidence type="ECO:0000256" key="6">
    <source>
        <dbReference type="ARBA" id="ARBA00029466"/>
    </source>
</evidence>
<dbReference type="GO" id="GO:0004519">
    <property type="term" value="F:endonuclease activity"/>
    <property type="evidence" value="ECO:0007669"/>
    <property type="project" value="UniProtKB-KW"/>
</dbReference>
<evidence type="ECO:0000256" key="3">
    <source>
        <dbReference type="ARBA" id="ARBA00022763"/>
    </source>
</evidence>
<keyword evidence="1" id="KW-0540">Nuclease</keyword>
<gene>
    <name evidence="8" type="ORF">ABZZ21_35240</name>
</gene>
<evidence type="ECO:0000313" key="9">
    <source>
        <dbReference type="Proteomes" id="UP001550210"/>
    </source>
</evidence>
<comment type="similarity">
    <text evidence="6">Belongs to the Vsr family.</text>
</comment>
<evidence type="ECO:0000256" key="5">
    <source>
        <dbReference type="ARBA" id="ARBA00023204"/>
    </source>
</evidence>
<organism evidence="8 9">
    <name type="scientific">Streptomyces ossamyceticus</name>
    <dbReference type="NCBI Taxonomy" id="249581"/>
    <lineage>
        <taxon>Bacteria</taxon>
        <taxon>Bacillati</taxon>
        <taxon>Actinomycetota</taxon>
        <taxon>Actinomycetes</taxon>
        <taxon>Kitasatosporales</taxon>
        <taxon>Streptomycetaceae</taxon>
        <taxon>Streptomyces</taxon>
    </lineage>
</organism>
<keyword evidence="2 8" id="KW-0255">Endonuclease</keyword>
<dbReference type="Pfam" id="PF03852">
    <property type="entry name" value="Vsr"/>
    <property type="match status" value="1"/>
</dbReference>
<keyword evidence="3" id="KW-0227">DNA damage</keyword>
<dbReference type="InterPro" id="IPR011335">
    <property type="entry name" value="Restrct_endonuc-II-like"/>
</dbReference>
<proteinExistence type="inferred from homology"/>
<evidence type="ECO:0000256" key="1">
    <source>
        <dbReference type="ARBA" id="ARBA00022722"/>
    </source>
</evidence>
<dbReference type="EMBL" id="JBEXPZ010000057">
    <property type="protein sequence ID" value="MET9849712.1"/>
    <property type="molecule type" value="Genomic_DNA"/>
</dbReference>
<evidence type="ECO:0000256" key="4">
    <source>
        <dbReference type="ARBA" id="ARBA00022801"/>
    </source>
</evidence>
<dbReference type="NCBIfam" id="TIGR00632">
    <property type="entry name" value="vsr"/>
    <property type="match status" value="1"/>
</dbReference>
<name>A0ABV2V8N0_9ACTN</name>
<sequence length="269" mass="30619">MPQTGGGGHWKDRLPPERAYKRRVGAAAPAVEQDRAAGGRNRRNVDLGDGRLARASITLRLYRSTRRIRAYLRWSQDGKTEERYVCEVEFDSRKQNLAEAWRQARAKGLLAEETLPPESTASSLEVRASMRGNRGKNTRPELLLRSLLHRRGMRYRVDTRPIADVRRRADLVFPGDHIAVFVDGCFWHGCPDHYRPATKNADFWREKINGNRARDTETNDTLAAAGWTVIRVWEHDDLNQAATRIENAVRRKRGSAHLVATAGDHRSGH</sequence>
<protein>
    <submittedName>
        <fullName evidence="8">Very short patch repair endonuclease</fullName>
    </submittedName>
</protein>
<dbReference type="InterPro" id="IPR004603">
    <property type="entry name" value="DNA_mismatch_endonuc_vsr"/>
</dbReference>
<dbReference type="SUPFAM" id="SSF52980">
    <property type="entry name" value="Restriction endonuclease-like"/>
    <property type="match status" value="1"/>
</dbReference>
<evidence type="ECO:0000313" key="8">
    <source>
        <dbReference type="EMBL" id="MET9849712.1"/>
    </source>
</evidence>
<evidence type="ECO:0000256" key="7">
    <source>
        <dbReference type="SAM" id="MobiDB-lite"/>
    </source>
</evidence>
<dbReference type="RefSeq" id="WP_355402412.1">
    <property type="nucleotide sequence ID" value="NZ_JBEXPZ010000057.1"/>
</dbReference>
<feature type="region of interest" description="Disordered" evidence="7">
    <location>
        <begin position="25"/>
        <end position="46"/>
    </location>
</feature>
<dbReference type="Gene3D" id="3.40.960.10">
    <property type="entry name" value="VSR Endonuclease"/>
    <property type="match status" value="1"/>
</dbReference>
<keyword evidence="9" id="KW-1185">Reference proteome</keyword>